<name>X1GHY0_9ZZZZ</name>
<comment type="caution">
    <text evidence="2">The sequence shown here is derived from an EMBL/GenBank/DDBJ whole genome shotgun (WGS) entry which is preliminary data.</text>
</comment>
<keyword evidence="1" id="KW-1133">Transmembrane helix</keyword>
<dbReference type="NCBIfam" id="TIGR02532">
    <property type="entry name" value="IV_pilin_GFxxxE"/>
    <property type="match status" value="1"/>
</dbReference>
<accession>X1GHY0</accession>
<reference evidence="2" key="1">
    <citation type="journal article" date="2014" name="Front. Microbiol.">
        <title>High frequency of phylogenetically diverse reductive dehalogenase-homologous genes in deep subseafloor sedimentary metagenomes.</title>
        <authorList>
            <person name="Kawai M."/>
            <person name="Futagami T."/>
            <person name="Toyoda A."/>
            <person name="Takaki Y."/>
            <person name="Nishi S."/>
            <person name="Hori S."/>
            <person name="Arai W."/>
            <person name="Tsubouchi T."/>
            <person name="Morono Y."/>
            <person name="Uchiyama I."/>
            <person name="Ito T."/>
            <person name="Fujiyama A."/>
            <person name="Inagaki F."/>
            <person name="Takami H."/>
        </authorList>
    </citation>
    <scope>NUCLEOTIDE SEQUENCE</scope>
    <source>
        <strain evidence="2">Expedition CK06-06</strain>
    </source>
</reference>
<keyword evidence="1" id="KW-0812">Transmembrane</keyword>
<dbReference type="InterPro" id="IPR012902">
    <property type="entry name" value="N_methyl_site"/>
</dbReference>
<dbReference type="SUPFAM" id="SSF54523">
    <property type="entry name" value="Pili subunits"/>
    <property type="match status" value="1"/>
</dbReference>
<dbReference type="Gene3D" id="3.30.700.10">
    <property type="entry name" value="Glycoprotein, Type 4 Pilin"/>
    <property type="match status" value="1"/>
</dbReference>
<dbReference type="Pfam" id="PF07963">
    <property type="entry name" value="N_methyl"/>
    <property type="match status" value="1"/>
</dbReference>
<gene>
    <name evidence="2" type="ORF">S03H2_34573</name>
</gene>
<feature type="non-terminal residue" evidence="2">
    <location>
        <position position="175"/>
    </location>
</feature>
<keyword evidence="1" id="KW-0472">Membrane</keyword>
<feature type="transmembrane region" description="Helical" evidence="1">
    <location>
        <begin position="12"/>
        <end position="32"/>
    </location>
</feature>
<protein>
    <recommendedName>
        <fullName evidence="3">Type II secretion system protein GspG C-terminal domain-containing protein</fullName>
    </recommendedName>
</protein>
<sequence length="175" mass="18985">MVMKSRNGFTLIELLVVIAIIALLTAILIPALNIAKQQAGSSVCLMNEKQLVLAWMMYAENNDYIMCGPMTGITGSPRYDWVGPPRDLVSGAAKTSNFTAEEEIRGIETGTLFPYYKKAKLVNCPTDKRSVRAPTYPGYGGTGGYRTYSLPYHLNAPVPALTSRYGAAAGADRLV</sequence>
<proteinExistence type="predicted"/>
<organism evidence="2">
    <name type="scientific">marine sediment metagenome</name>
    <dbReference type="NCBI Taxonomy" id="412755"/>
    <lineage>
        <taxon>unclassified sequences</taxon>
        <taxon>metagenomes</taxon>
        <taxon>ecological metagenomes</taxon>
    </lineage>
</organism>
<dbReference type="InterPro" id="IPR045584">
    <property type="entry name" value="Pilin-like"/>
</dbReference>
<evidence type="ECO:0000313" key="2">
    <source>
        <dbReference type="EMBL" id="GAH56802.1"/>
    </source>
</evidence>
<dbReference type="PANTHER" id="PTHR30093">
    <property type="entry name" value="GENERAL SECRETION PATHWAY PROTEIN G"/>
    <property type="match status" value="1"/>
</dbReference>
<dbReference type="AlphaFoldDB" id="X1GHY0"/>
<dbReference type="EMBL" id="BARU01021107">
    <property type="protein sequence ID" value="GAH56802.1"/>
    <property type="molecule type" value="Genomic_DNA"/>
</dbReference>
<evidence type="ECO:0000256" key="1">
    <source>
        <dbReference type="SAM" id="Phobius"/>
    </source>
</evidence>
<evidence type="ECO:0008006" key="3">
    <source>
        <dbReference type="Google" id="ProtNLM"/>
    </source>
</evidence>